<dbReference type="GO" id="GO:0003676">
    <property type="term" value="F:nucleic acid binding"/>
    <property type="evidence" value="ECO:0007669"/>
    <property type="project" value="InterPro"/>
</dbReference>
<protein>
    <recommendedName>
        <fullName evidence="3">Transposase Tc1-like domain-containing protein</fullName>
    </recommendedName>
</protein>
<dbReference type="GeneTree" id="ENSGT01120000272990"/>
<dbReference type="Gene3D" id="3.30.420.10">
    <property type="entry name" value="Ribonuclease H-like superfamily/Ribonuclease H"/>
    <property type="match status" value="1"/>
</dbReference>
<reference evidence="1" key="2">
    <citation type="submission" date="2025-09" db="UniProtKB">
        <authorList>
            <consortium name="Ensembl"/>
        </authorList>
    </citation>
    <scope>IDENTIFICATION</scope>
</reference>
<dbReference type="AlphaFoldDB" id="A0A8C7JBT4"/>
<reference evidence="1" key="1">
    <citation type="submission" date="2025-08" db="UniProtKB">
        <authorList>
            <consortium name="Ensembl"/>
        </authorList>
    </citation>
    <scope>IDENTIFICATION</scope>
</reference>
<evidence type="ECO:0008006" key="3">
    <source>
        <dbReference type="Google" id="ProtNLM"/>
    </source>
</evidence>
<evidence type="ECO:0000313" key="1">
    <source>
        <dbReference type="Ensembl" id="ENSOKIP00005085495.1"/>
    </source>
</evidence>
<dbReference type="Ensembl" id="ENSOKIT00005091340.1">
    <property type="protein sequence ID" value="ENSOKIP00005085495.1"/>
    <property type="gene ID" value="ENSOKIG00005037182.1"/>
</dbReference>
<dbReference type="InterPro" id="IPR036397">
    <property type="entry name" value="RNaseH_sf"/>
</dbReference>
<proteinExistence type="predicted"/>
<keyword evidence="2" id="KW-1185">Reference proteome</keyword>
<dbReference type="Proteomes" id="UP000694557">
    <property type="component" value="Unassembled WGS sequence"/>
</dbReference>
<evidence type="ECO:0000313" key="2">
    <source>
        <dbReference type="Proteomes" id="UP000694557"/>
    </source>
</evidence>
<accession>A0A8C7JBT4</accession>
<organism evidence="1 2">
    <name type="scientific">Oncorhynchus kisutch</name>
    <name type="common">Coho salmon</name>
    <name type="synonym">Salmo kisutch</name>
    <dbReference type="NCBI Taxonomy" id="8019"/>
    <lineage>
        <taxon>Eukaryota</taxon>
        <taxon>Metazoa</taxon>
        <taxon>Chordata</taxon>
        <taxon>Craniata</taxon>
        <taxon>Vertebrata</taxon>
        <taxon>Euteleostomi</taxon>
        <taxon>Actinopterygii</taxon>
        <taxon>Neopterygii</taxon>
        <taxon>Teleostei</taxon>
        <taxon>Protacanthopterygii</taxon>
        <taxon>Salmoniformes</taxon>
        <taxon>Salmonidae</taxon>
        <taxon>Salmoninae</taxon>
        <taxon>Oncorhynchus</taxon>
    </lineage>
</organism>
<sequence length="295" mass="35179">MSTRIVARELNVNFSAVSHLQCCFRECGSTSKWPHNRRPRVSRPAEDLHIWLLHLQDRLRPATQTADKTVGLLNRRISAQTVRNRLRESNLLARRPHQGFDLTAVRLRNRLQWENAHLRWPLVRWRSVLFTDETRFQLYMANGRECVWCRMGERFADVIVVNAQIYRDKILRPIVVPFICRHQLMFQWQENRISPRWSTRRDTFFVNTMTNWHNWGWLWKRFFAVCNVSNISRRRCHQLAEDTLRPVEPAQQPIQQPTRINMTAPRLIAVASYFSDPSSLCTRWDPPPLRGPRFC</sequence>
<name>A0A8C7JBT4_ONCKI</name>